<proteinExistence type="predicted"/>
<dbReference type="SUPFAM" id="SSF52467">
    <property type="entry name" value="DHS-like NAD/FAD-binding domain"/>
    <property type="match status" value="1"/>
</dbReference>
<sequence length="175" mass="20012">MEKQKVLDRIKSSMMVLVGIGTEISEKHHTREELLAFYQEIAGAVKGKFYFVVTLNTDDLIYEAGFDPSLIVAPCGSDRTGNVITNGHYDESGYLPQWKAYQTWLGNTLNRELVILELGVGFEYPSVLRFPDEKMTFFNQKSTLVRIHSEFPQIPKEIRERSLSVTADPVDFWSK</sequence>
<dbReference type="AlphaFoldDB" id="A0AAE3DUS6"/>
<dbReference type="EMBL" id="JAJEPR010000028">
    <property type="protein sequence ID" value="MCC2190790.1"/>
    <property type="molecule type" value="Genomic_DNA"/>
</dbReference>
<evidence type="ECO:0000313" key="2">
    <source>
        <dbReference type="Proteomes" id="UP001197875"/>
    </source>
</evidence>
<reference evidence="1 2" key="1">
    <citation type="submission" date="2021-10" db="EMBL/GenBank/DDBJ databases">
        <title>Anaerobic single-cell dispensing facilitates the cultivation of human gut bacteria.</title>
        <authorList>
            <person name="Afrizal A."/>
        </authorList>
    </citation>
    <scope>NUCLEOTIDE SEQUENCE [LARGE SCALE GENOMIC DNA]</scope>
    <source>
        <strain evidence="1 2">CLA-AA-H277</strain>
    </source>
</reference>
<comment type="caution">
    <text evidence="1">The sequence shown here is derived from an EMBL/GenBank/DDBJ whole genome shotgun (WGS) entry which is preliminary data.</text>
</comment>
<organism evidence="1 2">
    <name type="scientific">Fusicatenibacter faecihominis</name>
    <dbReference type="NCBI Taxonomy" id="2881276"/>
    <lineage>
        <taxon>Bacteria</taxon>
        <taxon>Bacillati</taxon>
        <taxon>Bacillota</taxon>
        <taxon>Clostridia</taxon>
        <taxon>Lachnospirales</taxon>
        <taxon>Lachnospiraceae</taxon>
        <taxon>Fusicatenibacter</taxon>
    </lineage>
</organism>
<dbReference type="Proteomes" id="UP001197875">
    <property type="component" value="Unassembled WGS sequence"/>
</dbReference>
<accession>A0AAE3DUS6</accession>
<name>A0AAE3DUS6_9FIRM</name>
<keyword evidence="2" id="KW-1185">Reference proteome</keyword>
<dbReference type="RefSeq" id="WP_227615861.1">
    <property type="nucleotide sequence ID" value="NZ_JAJEPR010000028.1"/>
</dbReference>
<evidence type="ECO:0000313" key="1">
    <source>
        <dbReference type="EMBL" id="MCC2190790.1"/>
    </source>
</evidence>
<dbReference type="InterPro" id="IPR029035">
    <property type="entry name" value="DHS-like_NAD/FAD-binding_dom"/>
</dbReference>
<gene>
    <name evidence="1" type="ORF">LKD71_13445</name>
</gene>
<protein>
    <submittedName>
        <fullName evidence="1">Uncharacterized protein</fullName>
    </submittedName>
</protein>